<evidence type="ECO:0000259" key="15">
    <source>
        <dbReference type="PROSITE" id="PS50109"/>
    </source>
</evidence>
<dbReference type="PRINTS" id="PR00344">
    <property type="entry name" value="BCTRLSENSOR"/>
</dbReference>
<keyword evidence="10" id="KW-0067">ATP-binding</keyword>
<keyword evidence="13 14" id="KW-0472">Membrane</keyword>
<dbReference type="GO" id="GO:0005524">
    <property type="term" value="F:ATP binding"/>
    <property type="evidence" value="ECO:0007669"/>
    <property type="project" value="UniProtKB-KW"/>
</dbReference>
<dbReference type="SMART" id="SM00388">
    <property type="entry name" value="HisKA"/>
    <property type="match status" value="1"/>
</dbReference>
<dbReference type="Pfam" id="PF02518">
    <property type="entry name" value="HATPase_c"/>
    <property type="match status" value="1"/>
</dbReference>
<evidence type="ECO:0000256" key="11">
    <source>
        <dbReference type="ARBA" id="ARBA00022989"/>
    </source>
</evidence>
<dbReference type="SMART" id="SM00304">
    <property type="entry name" value="HAMP"/>
    <property type="match status" value="1"/>
</dbReference>
<dbReference type="STRING" id="169679.CSACC_28900"/>
<organism evidence="17 18">
    <name type="scientific">Clostridium saccharobutylicum</name>
    <dbReference type="NCBI Taxonomy" id="169679"/>
    <lineage>
        <taxon>Bacteria</taxon>
        <taxon>Bacillati</taxon>
        <taxon>Bacillota</taxon>
        <taxon>Clostridia</taxon>
        <taxon>Eubacteriales</taxon>
        <taxon>Clostridiaceae</taxon>
        <taxon>Clostridium</taxon>
    </lineage>
</organism>
<dbReference type="EMBL" id="LZYZ01000007">
    <property type="protein sequence ID" value="OOM09394.1"/>
    <property type="molecule type" value="Genomic_DNA"/>
</dbReference>
<dbReference type="PANTHER" id="PTHR45528:SF1">
    <property type="entry name" value="SENSOR HISTIDINE KINASE CPXA"/>
    <property type="match status" value="1"/>
</dbReference>
<evidence type="ECO:0000256" key="5">
    <source>
        <dbReference type="ARBA" id="ARBA00022553"/>
    </source>
</evidence>
<evidence type="ECO:0000256" key="12">
    <source>
        <dbReference type="ARBA" id="ARBA00023012"/>
    </source>
</evidence>
<evidence type="ECO:0000256" key="2">
    <source>
        <dbReference type="ARBA" id="ARBA00004651"/>
    </source>
</evidence>
<keyword evidence="11 14" id="KW-1133">Transmembrane helix</keyword>
<evidence type="ECO:0000256" key="14">
    <source>
        <dbReference type="SAM" id="Phobius"/>
    </source>
</evidence>
<dbReference type="CDD" id="cd00082">
    <property type="entry name" value="HisKA"/>
    <property type="match status" value="1"/>
</dbReference>
<name>A0A1S8MYY7_CLOSA</name>
<protein>
    <recommendedName>
        <fullName evidence="3">histidine kinase</fullName>
        <ecNumber evidence="3">2.7.13.3</ecNumber>
    </recommendedName>
</protein>
<dbReference type="FunFam" id="3.30.565.10:FF:000006">
    <property type="entry name" value="Sensor histidine kinase WalK"/>
    <property type="match status" value="1"/>
</dbReference>
<keyword evidence="12" id="KW-0902">Two-component regulatory system</keyword>
<dbReference type="Gene3D" id="3.30.565.10">
    <property type="entry name" value="Histidine kinase-like ATPase, C-terminal domain"/>
    <property type="match status" value="1"/>
</dbReference>
<dbReference type="SUPFAM" id="SSF55874">
    <property type="entry name" value="ATPase domain of HSP90 chaperone/DNA topoisomerase II/histidine kinase"/>
    <property type="match status" value="1"/>
</dbReference>
<feature type="domain" description="Histidine kinase" evidence="15">
    <location>
        <begin position="249"/>
        <end position="464"/>
    </location>
</feature>
<comment type="caution">
    <text evidence="17">The sequence shown here is derived from an EMBL/GenBank/DDBJ whole genome shotgun (WGS) entry which is preliminary data.</text>
</comment>
<dbReference type="InterPro" id="IPR036890">
    <property type="entry name" value="HATPase_C_sf"/>
</dbReference>
<dbReference type="RefSeq" id="WP_077866704.1">
    <property type="nucleotide sequence ID" value="NZ_LZYZ01000007.1"/>
</dbReference>
<evidence type="ECO:0000256" key="8">
    <source>
        <dbReference type="ARBA" id="ARBA00022741"/>
    </source>
</evidence>
<dbReference type="EC" id="2.7.13.3" evidence="3"/>
<keyword evidence="9 17" id="KW-0418">Kinase</keyword>
<dbReference type="Proteomes" id="UP000191154">
    <property type="component" value="Unassembled WGS sequence"/>
</dbReference>
<feature type="transmembrane region" description="Helical" evidence="14">
    <location>
        <begin position="12"/>
        <end position="38"/>
    </location>
</feature>
<evidence type="ECO:0000256" key="7">
    <source>
        <dbReference type="ARBA" id="ARBA00022692"/>
    </source>
</evidence>
<sequence>MNFKIVKNAKISIKLTVVYAFMFCVVLLLLNASILYGVKYHLYRQADKEIEDIQTIVLNKVTLQNEKIDLSDNELFSEIPFKESISIRIIQQDGNVLNSTKKFPYDVKEFQLNTKSSQNKEKHIEDKEKHLVYKNVRFESKLYGVVFFQIVKDMDNEYDFMKILFAVMAIADFIGIIVSIILGYMVSRRMLKPIDYIIETAENISINNLKERIDIKGPNDELKRLASTFNNMIDRLQASFNRQVQFVSDASHELRTPITIIQGYANLLDRWGKDDRKALEKSIYAIKLEASNMANLVEKLLFLAKGDSGTQLIEKKEFLLNELIDEVVKETKMIEEDHLISNNKNEFVRIFADYSMIKQMLRVFIDNSLKFTPKNGNIDISSEVKGTMVEITVSDTGIGIPEDEVENIFDRFYIVDKSRSKEKGGTGLGLSIAKWIIEMHNGTINLESEEGKGTKIIVGLNIKNNN</sequence>
<keyword evidence="8" id="KW-0547">Nucleotide-binding</keyword>
<dbReference type="CDD" id="cd06225">
    <property type="entry name" value="HAMP"/>
    <property type="match status" value="1"/>
</dbReference>
<evidence type="ECO:0000256" key="6">
    <source>
        <dbReference type="ARBA" id="ARBA00022679"/>
    </source>
</evidence>
<reference evidence="17 18" key="1">
    <citation type="submission" date="2016-05" db="EMBL/GenBank/DDBJ databases">
        <title>Microbial solvent formation.</title>
        <authorList>
            <person name="Poehlein A."/>
            <person name="Montoya Solano J.D."/>
            <person name="Flitsch S."/>
            <person name="Krabben P."/>
            <person name="Duerre P."/>
            <person name="Daniel R."/>
        </authorList>
    </citation>
    <scope>NUCLEOTIDE SEQUENCE [LARGE SCALE GENOMIC DNA]</scope>
    <source>
        <strain evidence="17 18">L1-8</strain>
    </source>
</reference>
<dbReference type="AlphaFoldDB" id="A0A1S8MYY7"/>
<proteinExistence type="predicted"/>
<evidence type="ECO:0000256" key="13">
    <source>
        <dbReference type="ARBA" id="ARBA00023136"/>
    </source>
</evidence>
<dbReference type="InterPro" id="IPR036097">
    <property type="entry name" value="HisK_dim/P_sf"/>
</dbReference>
<dbReference type="InterPro" id="IPR003660">
    <property type="entry name" value="HAMP_dom"/>
</dbReference>
<keyword evidence="6 17" id="KW-0808">Transferase</keyword>
<evidence type="ECO:0000256" key="4">
    <source>
        <dbReference type="ARBA" id="ARBA00022475"/>
    </source>
</evidence>
<evidence type="ECO:0000313" key="17">
    <source>
        <dbReference type="EMBL" id="OOM09394.1"/>
    </source>
</evidence>
<dbReference type="Gene3D" id="1.10.287.130">
    <property type="match status" value="1"/>
</dbReference>
<keyword evidence="7 14" id="KW-0812">Transmembrane</keyword>
<gene>
    <name evidence="17" type="primary">arlS_3</name>
    <name evidence="17" type="ORF">CLOSAC_36750</name>
</gene>
<evidence type="ECO:0000313" key="18">
    <source>
        <dbReference type="Proteomes" id="UP000191154"/>
    </source>
</evidence>
<dbReference type="Gene3D" id="6.10.340.10">
    <property type="match status" value="1"/>
</dbReference>
<dbReference type="PROSITE" id="PS50109">
    <property type="entry name" value="HIS_KIN"/>
    <property type="match status" value="1"/>
</dbReference>
<dbReference type="PROSITE" id="PS50885">
    <property type="entry name" value="HAMP"/>
    <property type="match status" value="1"/>
</dbReference>
<dbReference type="SUPFAM" id="SSF47384">
    <property type="entry name" value="Homodimeric domain of signal transducing histidine kinase"/>
    <property type="match status" value="1"/>
</dbReference>
<dbReference type="Pfam" id="PF00672">
    <property type="entry name" value="HAMP"/>
    <property type="match status" value="1"/>
</dbReference>
<feature type="transmembrane region" description="Helical" evidence="14">
    <location>
        <begin position="163"/>
        <end position="186"/>
    </location>
</feature>
<dbReference type="GO" id="GO:0005886">
    <property type="term" value="C:plasma membrane"/>
    <property type="evidence" value="ECO:0007669"/>
    <property type="project" value="UniProtKB-SubCell"/>
</dbReference>
<dbReference type="Pfam" id="PF00512">
    <property type="entry name" value="HisKA"/>
    <property type="match status" value="1"/>
</dbReference>
<dbReference type="SMART" id="SM00387">
    <property type="entry name" value="HATPase_c"/>
    <property type="match status" value="1"/>
</dbReference>
<dbReference type="InterPro" id="IPR003594">
    <property type="entry name" value="HATPase_dom"/>
</dbReference>
<keyword evidence="5" id="KW-0597">Phosphoprotein</keyword>
<dbReference type="PANTHER" id="PTHR45528">
    <property type="entry name" value="SENSOR HISTIDINE KINASE CPXA"/>
    <property type="match status" value="1"/>
</dbReference>
<accession>A0A1S8MYY7</accession>
<dbReference type="InterPro" id="IPR003661">
    <property type="entry name" value="HisK_dim/P_dom"/>
</dbReference>
<dbReference type="InterPro" id="IPR005467">
    <property type="entry name" value="His_kinase_dom"/>
</dbReference>
<evidence type="ECO:0000256" key="3">
    <source>
        <dbReference type="ARBA" id="ARBA00012438"/>
    </source>
</evidence>
<dbReference type="InterPro" id="IPR050398">
    <property type="entry name" value="HssS/ArlS-like"/>
</dbReference>
<keyword evidence="4" id="KW-1003">Cell membrane</keyword>
<feature type="domain" description="HAMP" evidence="16">
    <location>
        <begin position="188"/>
        <end position="241"/>
    </location>
</feature>
<evidence type="ECO:0000256" key="1">
    <source>
        <dbReference type="ARBA" id="ARBA00000085"/>
    </source>
</evidence>
<comment type="catalytic activity">
    <reaction evidence="1">
        <text>ATP + protein L-histidine = ADP + protein N-phospho-L-histidine.</text>
        <dbReference type="EC" id="2.7.13.3"/>
    </reaction>
</comment>
<dbReference type="SUPFAM" id="SSF158472">
    <property type="entry name" value="HAMP domain-like"/>
    <property type="match status" value="1"/>
</dbReference>
<evidence type="ECO:0000256" key="10">
    <source>
        <dbReference type="ARBA" id="ARBA00022840"/>
    </source>
</evidence>
<evidence type="ECO:0000259" key="16">
    <source>
        <dbReference type="PROSITE" id="PS50885"/>
    </source>
</evidence>
<dbReference type="FunFam" id="1.10.287.130:FF:000001">
    <property type="entry name" value="Two-component sensor histidine kinase"/>
    <property type="match status" value="1"/>
</dbReference>
<dbReference type="InterPro" id="IPR004358">
    <property type="entry name" value="Sig_transdc_His_kin-like_C"/>
</dbReference>
<evidence type="ECO:0000256" key="9">
    <source>
        <dbReference type="ARBA" id="ARBA00022777"/>
    </source>
</evidence>
<dbReference type="GO" id="GO:0000155">
    <property type="term" value="F:phosphorelay sensor kinase activity"/>
    <property type="evidence" value="ECO:0007669"/>
    <property type="project" value="InterPro"/>
</dbReference>
<dbReference type="CDD" id="cd00075">
    <property type="entry name" value="HATPase"/>
    <property type="match status" value="1"/>
</dbReference>
<comment type="subcellular location">
    <subcellularLocation>
        <location evidence="2">Cell membrane</location>
        <topology evidence="2">Multi-pass membrane protein</topology>
    </subcellularLocation>
</comment>